<name>A0ABT2HUS5_9MICO</name>
<dbReference type="EMBL" id="JALXSQ010000004">
    <property type="protein sequence ID" value="MCT2042066.1"/>
    <property type="molecule type" value="Genomic_DNA"/>
</dbReference>
<dbReference type="SMART" id="SM01234">
    <property type="entry name" value="Haemolytic"/>
    <property type="match status" value="1"/>
</dbReference>
<evidence type="ECO:0000313" key="1">
    <source>
        <dbReference type="EMBL" id="MCT2042066.1"/>
    </source>
</evidence>
<sequence length="74" mass="8277">MCRYHPTCSAYGVRAVQWHGAIRGSWMTVRRIARCHPWARGGIDDVPAPAESFPYRISSNGFVTSAGRESQPTR</sequence>
<protein>
    <submittedName>
        <fullName evidence="1">Membrane protein insertion efficiency factor YidD</fullName>
    </submittedName>
</protein>
<keyword evidence="2" id="KW-1185">Reference proteome</keyword>
<gene>
    <name evidence="1" type="primary">yidD</name>
    <name evidence="1" type="ORF">M3D15_01730</name>
</gene>
<proteinExistence type="predicted"/>
<dbReference type="Proteomes" id="UP001525379">
    <property type="component" value="Unassembled WGS sequence"/>
</dbReference>
<evidence type="ECO:0000313" key="2">
    <source>
        <dbReference type="Proteomes" id="UP001525379"/>
    </source>
</evidence>
<reference evidence="1 2" key="1">
    <citation type="submission" date="2022-04" db="EMBL/GenBank/DDBJ databases">
        <title>Human microbiome associated bacterial genomes.</title>
        <authorList>
            <person name="Sandstrom S."/>
            <person name="Salamzade R."/>
            <person name="Kalan L.R."/>
        </authorList>
    </citation>
    <scope>NUCLEOTIDE SEQUENCE [LARGE SCALE GENOMIC DNA]</scope>
    <source>
        <strain evidence="2">p3-SID1799</strain>
    </source>
</reference>
<comment type="caution">
    <text evidence="1">The sequence shown here is derived from an EMBL/GenBank/DDBJ whole genome shotgun (WGS) entry which is preliminary data.</text>
</comment>
<dbReference type="PANTHER" id="PTHR33383">
    <property type="entry name" value="MEMBRANE PROTEIN INSERTION EFFICIENCY FACTOR-RELATED"/>
    <property type="match status" value="1"/>
</dbReference>
<organism evidence="1 2">
    <name type="scientific">Pseudoclavibacter albus</name>
    <dbReference type="NCBI Taxonomy" id="272241"/>
    <lineage>
        <taxon>Bacteria</taxon>
        <taxon>Bacillati</taxon>
        <taxon>Actinomycetota</taxon>
        <taxon>Actinomycetes</taxon>
        <taxon>Micrococcales</taxon>
        <taxon>Microbacteriaceae</taxon>
        <taxon>Pseudoclavibacter</taxon>
    </lineage>
</organism>
<dbReference type="PANTHER" id="PTHR33383:SF1">
    <property type="entry name" value="MEMBRANE PROTEIN INSERTION EFFICIENCY FACTOR-RELATED"/>
    <property type="match status" value="1"/>
</dbReference>
<dbReference type="NCBIfam" id="TIGR00278">
    <property type="entry name" value="membrane protein insertion efficiency factor YidD"/>
    <property type="match status" value="1"/>
</dbReference>
<accession>A0ABT2HUS5</accession>
<dbReference type="InterPro" id="IPR002696">
    <property type="entry name" value="Membr_insert_effic_factor_YidD"/>
</dbReference>
<dbReference type="Pfam" id="PF01809">
    <property type="entry name" value="YidD"/>
    <property type="match status" value="1"/>
</dbReference>